<feature type="domain" description="TonB-dependent receptor-like beta-barrel" evidence="4">
    <location>
        <begin position="2"/>
        <end position="98"/>
    </location>
</feature>
<dbReference type="Pfam" id="PF00593">
    <property type="entry name" value="TonB_dep_Rec_b-barrel"/>
    <property type="match status" value="1"/>
</dbReference>
<comment type="caution">
    <text evidence="5">The sequence shown here is derived from an EMBL/GenBank/DDBJ whole genome shotgun (WGS) entry which is preliminary data.</text>
</comment>
<comment type="subcellular location">
    <subcellularLocation>
        <location evidence="1">Cell outer membrane</location>
    </subcellularLocation>
</comment>
<protein>
    <submittedName>
        <fullName evidence="5">TonB-dependent outer membrane receptor</fullName>
    </submittedName>
</protein>
<proteinExistence type="predicted"/>
<accession>K1TXC3</accession>
<evidence type="ECO:0000256" key="1">
    <source>
        <dbReference type="ARBA" id="ARBA00004442"/>
    </source>
</evidence>
<keyword evidence="5" id="KW-0675">Receptor</keyword>
<gene>
    <name evidence="5" type="ORF">OBE_02982</name>
</gene>
<organism evidence="5">
    <name type="scientific">human gut metagenome</name>
    <dbReference type="NCBI Taxonomy" id="408170"/>
    <lineage>
        <taxon>unclassified sequences</taxon>
        <taxon>metagenomes</taxon>
        <taxon>organismal metagenomes</taxon>
    </lineage>
</organism>
<dbReference type="Gene3D" id="2.40.170.20">
    <property type="entry name" value="TonB-dependent receptor, beta-barrel domain"/>
    <property type="match status" value="1"/>
</dbReference>
<keyword evidence="3" id="KW-0998">Cell outer membrane</keyword>
<evidence type="ECO:0000256" key="3">
    <source>
        <dbReference type="ARBA" id="ARBA00023237"/>
    </source>
</evidence>
<evidence type="ECO:0000259" key="4">
    <source>
        <dbReference type="Pfam" id="PF00593"/>
    </source>
</evidence>
<sequence length="153" mass="16975">MNNKFSVSADYFIQKTEDMLLSMPQSLSFGLSGNPTVNAGTVENKGFEISLNHRNNVGDLYYHVGVNATFIKNELTEVNGSRDEWQGFNPHAKGTITYAKTGHSIGYFNLIKTDGVFQSQQEIDAYVDKNGNKIQPNAQPGDLRFVDYNGDGK</sequence>
<dbReference type="GO" id="GO:0009279">
    <property type="term" value="C:cell outer membrane"/>
    <property type="evidence" value="ECO:0007669"/>
    <property type="project" value="UniProtKB-SubCell"/>
</dbReference>
<keyword evidence="2" id="KW-0472">Membrane</keyword>
<evidence type="ECO:0000313" key="5">
    <source>
        <dbReference type="EMBL" id="EKC72254.1"/>
    </source>
</evidence>
<dbReference type="SUPFAM" id="SSF56935">
    <property type="entry name" value="Porins"/>
    <property type="match status" value="1"/>
</dbReference>
<name>K1TXC3_9ZZZZ</name>
<dbReference type="AlphaFoldDB" id="K1TXC3"/>
<feature type="non-terminal residue" evidence="5">
    <location>
        <position position="153"/>
    </location>
</feature>
<dbReference type="InterPro" id="IPR000531">
    <property type="entry name" value="Beta-barrel_TonB"/>
</dbReference>
<dbReference type="InterPro" id="IPR036942">
    <property type="entry name" value="Beta-barrel_TonB_sf"/>
</dbReference>
<dbReference type="EMBL" id="AJWZ01001968">
    <property type="protein sequence ID" value="EKC72254.1"/>
    <property type="molecule type" value="Genomic_DNA"/>
</dbReference>
<reference evidence="5" key="1">
    <citation type="journal article" date="2013" name="Environ. Microbiol.">
        <title>Microbiota from the distal guts of lean and obese adolescents exhibit partial functional redundancy besides clear differences in community structure.</title>
        <authorList>
            <person name="Ferrer M."/>
            <person name="Ruiz A."/>
            <person name="Lanza F."/>
            <person name="Haange S.B."/>
            <person name="Oberbach A."/>
            <person name="Till H."/>
            <person name="Bargiela R."/>
            <person name="Campoy C."/>
            <person name="Segura M.T."/>
            <person name="Richter M."/>
            <person name="von Bergen M."/>
            <person name="Seifert J."/>
            <person name="Suarez A."/>
        </authorList>
    </citation>
    <scope>NUCLEOTIDE SEQUENCE</scope>
</reference>
<evidence type="ECO:0000256" key="2">
    <source>
        <dbReference type="ARBA" id="ARBA00023136"/>
    </source>
</evidence>